<dbReference type="AlphaFoldDB" id="A0A397UXW1"/>
<sequence length="229" mass="26491">MEIDFVQKKEPATEVVTTKCKIKHLVIPRATVDPGANFAIISKDIAKRLKLEIDMKENMTLEDKYEKQEKDFNQKRNKWDRDRKKWCKKLEEIVSENQNLQFENASKAISLANSKSENITKSKRIRSLESMIKILESKLFSAQKDVFSIQKNSSNKKSEVLSLKSKITELERKLALNISELERLKSKDMSVSIVGGNNEKNITNSNDIFAVNEFSKNLGQYFIHRKSMD</sequence>
<keyword evidence="1" id="KW-0175">Coiled coil</keyword>
<name>A0A397UXW1_9GLOM</name>
<proteinExistence type="predicted"/>
<feature type="coiled-coil region" evidence="1">
    <location>
        <begin position="125"/>
        <end position="187"/>
    </location>
</feature>
<evidence type="ECO:0000256" key="1">
    <source>
        <dbReference type="SAM" id="Coils"/>
    </source>
</evidence>
<comment type="caution">
    <text evidence="2">The sequence shown here is derived from an EMBL/GenBank/DDBJ whole genome shotgun (WGS) entry which is preliminary data.</text>
</comment>
<protein>
    <submittedName>
        <fullName evidence="2">Uncharacterized protein</fullName>
    </submittedName>
</protein>
<keyword evidence="3" id="KW-1185">Reference proteome</keyword>
<accession>A0A397UXW1</accession>
<reference evidence="2 3" key="1">
    <citation type="submission" date="2018-06" db="EMBL/GenBank/DDBJ databases">
        <title>Comparative genomics reveals the genomic features of Rhizophagus irregularis, R. cerebriforme, R. diaphanum and Gigaspora rosea, and their symbiotic lifestyle signature.</title>
        <authorList>
            <person name="Morin E."/>
            <person name="San Clemente H."/>
            <person name="Chen E.C.H."/>
            <person name="De La Providencia I."/>
            <person name="Hainaut M."/>
            <person name="Kuo A."/>
            <person name="Kohler A."/>
            <person name="Murat C."/>
            <person name="Tang N."/>
            <person name="Roy S."/>
            <person name="Loubradou J."/>
            <person name="Henrissat B."/>
            <person name="Grigoriev I.V."/>
            <person name="Corradi N."/>
            <person name="Roux C."/>
            <person name="Martin F.M."/>
        </authorList>
    </citation>
    <scope>NUCLEOTIDE SEQUENCE [LARGE SCALE GENOMIC DNA]</scope>
    <source>
        <strain evidence="2 3">DAOM 194757</strain>
    </source>
</reference>
<dbReference type="OrthoDB" id="2431104at2759"/>
<organism evidence="2 3">
    <name type="scientific">Gigaspora rosea</name>
    <dbReference type="NCBI Taxonomy" id="44941"/>
    <lineage>
        <taxon>Eukaryota</taxon>
        <taxon>Fungi</taxon>
        <taxon>Fungi incertae sedis</taxon>
        <taxon>Mucoromycota</taxon>
        <taxon>Glomeromycotina</taxon>
        <taxon>Glomeromycetes</taxon>
        <taxon>Diversisporales</taxon>
        <taxon>Gigasporaceae</taxon>
        <taxon>Gigaspora</taxon>
    </lineage>
</organism>
<evidence type="ECO:0000313" key="2">
    <source>
        <dbReference type="EMBL" id="RIB14995.1"/>
    </source>
</evidence>
<feature type="coiled-coil region" evidence="1">
    <location>
        <begin position="51"/>
        <end position="78"/>
    </location>
</feature>
<dbReference type="EMBL" id="QKWP01000778">
    <property type="protein sequence ID" value="RIB14995.1"/>
    <property type="molecule type" value="Genomic_DNA"/>
</dbReference>
<gene>
    <name evidence="2" type="ORF">C2G38_2039724</name>
</gene>
<evidence type="ECO:0000313" key="3">
    <source>
        <dbReference type="Proteomes" id="UP000266673"/>
    </source>
</evidence>
<dbReference type="Proteomes" id="UP000266673">
    <property type="component" value="Unassembled WGS sequence"/>
</dbReference>